<proteinExistence type="predicted"/>
<dbReference type="OrthoDB" id="6917049at2759"/>
<reference evidence="2" key="2">
    <citation type="submission" date="2022-06" db="UniProtKB">
        <authorList>
            <consortium name="EnsemblMetazoa"/>
        </authorList>
    </citation>
    <scope>IDENTIFICATION</scope>
    <source>
        <strain evidence="2">p50T (Dazao)</strain>
    </source>
</reference>
<evidence type="ECO:0000313" key="3">
    <source>
        <dbReference type="Proteomes" id="UP000005204"/>
    </source>
</evidence>
<dbReference type="EnsemblMetazoa" id="XM_004925603.4">
    <property type="protein sequence ID" value="XP_004925660.2"/>
    <property type="gene ID" value="LOC101735869"/>
</dbReference>
<name>A0A8R2ASX5_BOMMO</name>
<gene>
    <name evidence="2" type="primary">101735869</name>
</gene>
<sequence>MKELTLSFLVLALICASLGNPADAYHPAILGQRELDLYGNTRKLIEDFVENLQKATDEARDAINGFTSGLQDEAKQIRDKISNDIQKMQESVTNAVENMSNRFTDSGYGVRDCVTSHSNDVSALFHEAITKATSCVSDRLKEANDQILGFTAIVNNAVQSSSKALDDMRKCTQEGSFLTTGSCLGSVALNAETKLVSFTAQSAITTARISLGIASLPASLEVCAATSLVEAGIATSRILMEIGGCSANSVFTSLFGGSSHTAVPNNGRWLDLKFESQTVVKTENPGKIIFTLAKQDPQLRGIQDIWNTIKNSIANAWNFVKDLANHTRQKVLEWIENIKKRAEEITISFKEKLGKLKEKVYEVIEKVFGNSETVRACIEGEKDVIKYSFTKLISDATVCISHGLGGLTILNATKYTVNETQFLGTVEDKFKTCELSENLEECLNKVRTDVFDDVQNIEVNVLNKRTEARNIVDNLLEAISTCSVNGLAEASSIVTKESLIIAKCILNNSTEPNPVL</sequence>
<accession>A0A8R2ASX5</accession>
<dbReference type="OMA" id="ERINIWI"/>
<evidence type="ECO:0000313" key="2">
    <source>
        <dbReference type="EnsemblMetazoa" id="XP_004925660.2"/>
    </source>
</evidence>
<dbReference type="SUPFAM" id="SSF58113">
    <property type="entry name" value="Apolipoprotein A-I"/>
    <property type="match status" value="1"/>
</dbReference>
<dbReference type="AlphaFoldDB" id="A0A8R2ASX5"/>
<keyword evidence="3" id="KW-1185">Reference proteome</keyword>
<dbReference type="Proteomes" id="UP000005204">
    <property type="component" value="Unassembled WGS sequence"/>
</dbReference>
<reference evidence="3" key="1">
    <citation type="journal article" date="2008" name="Insect Biochem. Mol. Biol.">
        <title>The genome of a lepidopteran model insect, the silkworm Bombyx mori.</title>
        <authorList>
            <consortium name="International Silkworm Genome Consortium"/>
        </authorList>
    </citation>
    <scope>NUCLEOTIDE SEQUENCE [LARGE SCALE GENOMIC DNA]</scope>
    <source>
        <strain evidence="3">p50T</strain>
    </source>
</reference>
<feature type="signal peptide" evidence="1">
    <location>
        <begin position="1"/>
        <end position="24"/>
    </location>
</feature>
<dbReference type="KEGG" id="bmor:101735869"/>
<feature type="chain" id="PRO_5035923578" evidence="1">
    <location>
        <begin position="25"/>
        <end position="516"/>
    </location>
</feature>
<evidence type="ECO:0000256" key="1">
    <source>
        <dbReference type="SAM" id="SignalP"/>
    </source>
</evidence>
<protein>
    <submittedName>
        <fullName evidence="2">Uncharacterized protein</fullName>
    </submittedName>
</protein>
<organism evidence="2 3">
    <name type="scientific">Bombyx mori</name>
    <name type="common">Silk moth</name>
    <dbReference type="NCBI Taxonomy" id="7091"/>
    <lineage>
        <taxon>Eukaryota</taxon>
        <taxon>Metazoa</taxon>
        <taxon>Ecdysozoa</taxon>
        <taxon>Arthropoda</taxon>
        <taxon>Hexapoda</taxon>
        <taxon>Insecta</taxon>
        <taxon>Pterygota</taxon>
        <taxon>Neoptera</taxon>
        <taxon>Endopterygota</taxon>
        <taxon>Lepidoptera</taxon>
        <taxon>Glossata</taxon>
        <taxon>Ditrysia</taxon>
        <taxon>Bombycoidea</taxon>
        <taxon>Bombycidae</taxon>
        <taxon>Bombycinae</taxon>
        <taxon>Bombyx</taxon>
    </lineage>
</organism>
<keyword evidence="1" id="KW-0732">Signal</keyword>
<dbReference type="Gene3D" id="1.20.120.20">
    <property type="entry name" value="Apolipoprotein"/>
    <property type="match status" value="1"/>
</dbReference>